<accession>A0AAJ0DJK3</accession>
<organism evidence="2 3">
    <name type="scientific">Extremus antarcticus</name>
    <dbReference type="NCBI Taxonomy" id="702011"/>
    <lineage>
        <taxon>Eukaryota</taxon>
        <taxon>Fungi</taxon>
        <taxon>Dikarya</taxon>
        <taxon>Ascomycota</taxon>
        <taxon>Pezizomycotina</taxon>
        <taxon>Dothideomycetes</taxon>
        <taxon>Dothideomycetidae</taxon>
        <taxon>Mycosphaerellales</taxon>
        <taxon>Extremaceae</taxon>
        <taxon>Extremus</taxon>
    </lineage>
</organism>
<evidence type="ECO:0000313" key="2">
    <source>
        <dbReference type="EMBL" id="KAK3055350.1"/>
    </source>
</evidence>
<proteinExistence type="predicted"/>
<dbReference type="InterPro" id="IPR036397">
    <property type="entry name" value="RNaseH_sf"/>
</dbReference>
<dbReference type="Gene3D" id="3.30.420.10">
    <property type="entry name" value="Ribonuclease H-like superfamily/Ribonuclease H"/>
    <property type="match status" value="1"/>
</dbReference>
<protein>
    <recommendedName>
        <fullName evidence="1">Gfd2/YDR514C-like C-terminal domain-containing protein</fullName>
    </recommendedName>
</protein>
<dbReference type="Pfam" id="PF21762">
    <property type="entry name" value="DEDDh_C"/>
    <property type="match status" value="1"/>
</dbReference>
<dbReference type="AlphaFoldDB" id="A0AAJ0DJK3"/>
<evidence type="ECO:0000313" key="3">
    <source>
        <dbReference type="Proteomes" id="UP001271007"/>
    </source>
</evidence>
<evidence type="ECO:0000259" key="1">
    <source>
        <dbReference type="Pfam" id="PF21762"/>
    </source>
</evidence>
<dbReference type="PANTHER" id="PTHR28083">
    <property type="entry name" value="GOOD FOR FULL DBP5 ACTIVITY PROTEIN 2"/>
    <property type="match status" value="1"/>
</dbReference>
<dbReference type="InterPro" id="IPR012337">
    <property type="entry name" value="RNaseH-like_sf"/>
</dbReference>
<dbReference type="PANTHER" id="PTHR28083:SF1">
    <property type="entry name" value="GOOD FOR FULL DBP5 ACTIVITY PROTEIN 2"/>
    <property type="match status" value="1"/>
</dbReference>
<name>A0AAJ0DJK3_9PEZI</name>
<dbReference type="SUPFAM" id="SSF53098">
    <property type="entry name" value="Ribonuclease H-like"/>
    <property type="match status" value="1"/>
</dbReference>
<dbReference type="GO" id="GO:0005634">
    <property type="term" value="C:nucleus"/>
    <property type="evidence" value="ECO:0007669"/>
    <property type="project" value="TreeGrafter"/>
</dbReference>
<dbReference type="GO" id="GO:0003676">
    <property type="term" value="F:nucleic acid binding"/>
    <property type="evidence" value="ECO:0007669"/>
    <property type="project" value="InterPro"/>
</dbReference>
<reference evidence="2" key="1">
    <citation type="submission" date="2023-04" db="EMBL/GenBank/DDBJ databases">
        <title>Black Yeasts Isolated from many extreme environments.</title>
        <authorList>
            <person name="Coleine C."/>
            <person name="Stajich J.E."/>
            <person name="Selbmann L."/>
        </authorList>
    </citation>
    <scope>NUCLEOTIDE SEQUENCE</scope>
    <source>
        <strain evidence="2">CCFEE 5312</strain>
    </source>
</reference>
<keyword evidence="3" id="KW-1185">Reference proteome</keyword>
<dbReference type="InterPro" id="IPR040151">
    <property type="entry name" value="Gfd2/YDR514C-like"/>
</dbReference>
<dbReference type="EMBL" id="JAWDJX010000009">
    <property type="protein sequence ID" value="KAK3055350.1"/>
    <property type="molecule type" value="Genomic_DNA"/>
</dbReference>
<gene>
    <name evidence="2" type="ORF">LTR09_003903</name>
</gene>
<dbReference type="Proteomes" id="UP001271007">
    <property type="component" value="Unassembled WGS sequence"/>
</dbReference>
<sequence>MTRASRWELYSHPGKQCLEDLALALRTGQGPSRDYVFVSIDFEGGIGAEVKELGVSSFETKQIFHNAGRLDIYNEHFSLSRGSRKSDFSTSTKITTDTLPQVLRDLFESQQNIVLIGHGLWSREIQLMDEYGVELESLSNVVGTIDAASQPCFKGQRLVDTLRANNIPHRPGSLHCAGNDAHYTLRLILALTLKNLSHLDGTPELSNSIEAMRELIARPVSVSDVKERKEEDDWLDGDLNTDMFMDLGEEGDR</sequence>
<dbReference type="InterPro" id="IPR048519">
    <property type="entry name" value="Gfd2/YDR514C-like_C"/>
</dbReference>
<feature type="domain" description="Gfd2/YDR514C-like C-terminal" evidence="1">
    <location>
        <begin position="84"/>
        <end position="190"/>
    </location>
</feature>
<comment type="caution">
    <text evidence="2">The sequence shown here is derived from an EMBL/GenBank/DDBJ whole genome shotgun (WGS) entry which is preliminary data.</text>
</comment>